<dbReference type="OrthoDB" id="9921910at2"/>
<reference evidence="2" key="1">
    <citation type="submission" date="2017-01" db="EMBL/GenBank/DDBJ databases">
        <title>Komagataeibacter sp. MSKU9 whole genome sequencing project.</title>
        <authorList>
            <person name="Matsutani M."/>
            <person name="Naloka K."/>
            <person name="Theeragool G."/>
            <person name="Yakushi T."/>
            <person name="Matsushita K."/>
        </authorList>
    </citation>
    <scope>NUCLEOTIDE SEQUENCE [LARGE SCALE GENOMIC DNA]</scope>
    <source>
        <strain evidence="2">MSKU9</strain>
    </source>
</reference>
<organism evidence="1 2">
    <name type="scientific">Komagataeibacter diospyri</name>
    <dbReference type="NCBI Taxonomy" id="1932662"/>
    <lineage>
        <taxon>Bacteria</taxon>
        <taxon>Pseudomonadati</taxon>
        <taxon>Pseudomonadota</taxon>
        <taxon>Alphaproteobacteria</taxon>
        <taxon>Acetobacterales</taxon>
        <taxon>Acetobacteraceae</taxon>
        <taxon>Komagataeibacter</taxon>
    </lineage>
</organism>
<keyword evidence="2" id="KW-1185">Reference proteome</keyword>
<evidence type="ECO:0000313" key="1">
    <source>
        <dbReference type="EMBL" id="GCE83029.1"/>
    </source>
</evidence>
<proteinExistence type="predicted"/>
<accession>A0A4P5NNI1</accession>
<sequence length="95" mass="10312">MQLRQQYRDAVRAFDEVARLPRCLFPLGTSSGYGSSIAKLRGADVLPLLGKNAARIAVDLLDMGIDMQGDISEHLTPYVLAIKDEKTADSGGYQA</sequence>
<gene>
    <name evidence="1" type="ORF">MSKU9_1170</name>
</gene>
<dbReference type="Proteomes" id="UP000315095">
    <property type="component" value="Unassembled WGS sequence"/>
</dbReference>
<protein>
    <submittedName>
        <fullName evidence="1">Uncharacterized protein</fullName>
    </submittedName>
</protein>
<evidence type="ECO:0000313" key="2">
    <source>
        <dbReference type="Proteomes" id="UP000315095"/>
    </source>
</evidence>
<dbReference type="RefSeq" id="WP_141260418.1">
    <property type="nucleotide sequence ID" value="NZ_BDLU01000032.1"/>
</dbReference>
<dbReference type="AlphaFoldDB" id="A0A4P5NNI1"/>
<comment type="caution">
    <text evidence="1">The sequence shown here is derived from an EMBL/GenBank/DDBJ whole genome shotgun (WGS) entry which is preliminary data.</text>
</comment>
<dbReference type="EMBL" id="BDLU01000032">
    <property type="protein sequence ID" value="GCE83029.1"/>
    <property type="molecule type" value="Genomic_DNA"/>
</dbReference>
<name>A0A4P5NNI1_9PROT</name>